<dbReference type="InterPro" id="IPR001173">
    <property type="entry name" value="Glyco_trans_2-like"/>
</dbReference>
<keyword evidence="1" id="KW-1133">Transmembrane helix</keyword>
<geneLocation type="plasmid" evidence="4 5">
    <name>pROLI127</name>
</geneLocation>
<dbReference type="InterPro" id="IPR029044">
    <property type="entry name" value="Nucleotide-diphossugar_trans"/>
</dbReference>
<dbReference type="EMBL" id="CP143424">
    <property type="protein sequence ID" value="WVX51429.1"/>
    <property type="molecule type" value="Genomic_DNA"/>
</dbReference>
<proteinExistence type="predicted"/>
<accession>A0ABZ2C3P6</accession>
<sequence length="322" mass="35342">MADVAAVIIGRNEGARLIACLASMGQGFARIIYVDSGSTDGSLAAARDAGAEGIALDMERPFTAARARNTGIAALKAGDAPDFVQFIDGDCILDPRWVPVALEFITKRPKVAAVCGRLRERFPEASIYNRLCDAEWDTPIGQAKACGGIAMMRWEALEAVGGFNPELIAGEEPEMCLRMRRLGWQIWRIDAEMALHDAAMLRFGQFWKRARRGGYAYAQGAAMYGRAPERHGVAGVQRIVLWGAVIPVLTLLGIGVFGPIALSMLALYPLQMVRIARRKGATRAAWEQATLLTVGKFAELQGIGDYLWRRWRARDAELIEYK</sequence>
<dbReference type="Pfam" id="PF00535">
    <property type="entry name" value="Glycos_transf_2"/>
    <property type="match status" value="1"/>
</dbReference>
<dbReference type="Pfam" id="PF13632">
    <property type="entry name" value="Glyco_trans_2_3"/>
    <property type="match status" value="1"/>
</dbReference>
<evidence type="ECO:0000313" key="4">
    <source>
        <dbReference type="EMBL" id="WVX51429.1"/>
    </source>
</evidence>
<dbReference type="SUPFAM" id="SSF53448">
    <property type="entry name" value="Nucleotide-diphospho-sugar transferases"/>
    <property type="match status" value="1"/>
</dbReference>
<gene>
    <name evidence="4" type="ORF">ROLI_045310</name>
</gene>
<protein>
    <recommendedName>
        <fullName evidence="2 3">Glycosyltransferase 2-like domain-containing protein</fullName>
    </recommendedName>
</protein>
<dbReference type="Proteomes" id="UP001318682">
    <property type="component" value="Plasmid pROLI127"/>
</dbReference>
<organism evidence="4 5">
    <name type="scientific">Roseobacter fucihabitans</name>
    <dbReference type="NCBI Taxonomy" id="1537242"/>
    <lineage>
        <taxon>Bacteria</taxon>
        <taxon>Pseudomonadati</taxon>
        <taxon>Pseudomonadota</taxon>
        <taxon>Alphaproteobacteria</taxon>
        <taxon>Rhodobacterales</taxon>
        <taxon>Roseobacteraceae</taxon>
        <taxon>Roseobacter</taxon>
    </lineage>
</organism>
<reference evidence="4 5" key="1">
    <citation type="submission" date="2024-01" db="EMBL/GenBank/DDBJ databases">
        <title>Roseobacter fucihabitans sp. nov., isolated from the brown alga Fucus spiralis.</title>
        <authorList>
            <person name="Hahnke S."/>
            <person name="Berger M."/>
            <person name="Schlingloff A."/>
            <person name="Athale I."/>
            <person name="Neumann-Schaal M."/>
            <person name="Adenaya A."/>
            <person name="Poehlein A."/>
            <person name="Daniel R."/>
            <person name="Pertersen J."/>
            <person name="Brinkhoff T."/>
        </authorList>
    </citation>
    <scope>NUCLEOTIDE SEQUENCE [LARGE SCALE GENOMIC DNA]</scope>
    <source>
        <strain evidence="4 5">B14</strain>
        <plasmid evidence="4 5">pROLI127</plasmid>
    </source>
</reference>
<dbReference type="PANTHER" id="PTHR43646">
    <property type="entry name" value="GLYCOSYLTRANSFERASE"/>
    <property type="match status" value="1"/>
</dbReference>
<feature type="domain" description="Glycosyltransferase 2-like" evidence="2">
    <location>
        <begin position="7"/>
        <end position="122"/>
    </location>
</feature>
<keyword evidence="1" id="KW-0812">Transmembrane</keyword>
<dbReference type="RefSeq" id="WP_187431397.1">
    <property type="nucleotide sequence ID" value="NZ_CP143424.1"/>
</dbReference>
<keyword evidence="1" id="KW-0472">Membrane</keyword>
<feature type="domain" description="Glycosyltransferase 2-like" evidence="3">
    <location>
        <begin position="145"/>
        <end position="265"/>
    </location>
</feature>
<keyword evidence="5" id="KW-1185">Reference proteome</keyword>
<evidence type="ECO:0000259" key="2">
    <source>
        <dbReference type="Pfam" id="PF00535"/>
    </source>
</evidence>
<evidence type="ECO:0000313" key="5">
    <source>
        <dbReference type="Proteomes" id="UP001318682"/>
    </source>
</evidence>
<dbReference type="Gene3D" id="3.90.550.10">
    <property type="entry name" value="Spore Coat Polysaccharide Biosynthesis Protein SpsA, Chain A"/>
    <property type="match status" value="1"/>
</dbReference>
<name>A0ABZ2C3P6_9RHOB</name>
<evidence type="ECO:0000259" key="3">
    <source>
        <dbReference type="Pfam" id="PF13632"/>
    </source>
</evidence>
<keyword evidence="4" id="KW-0614">Plasmid</keyword>
<dbReference type="PANTHER" id="PTHR43646:SF6">
    <property type="entry name" value="PRE-MYCOFACTOCIN GLYCOSYLTRANSFERASE"/>
    <property type="match status" value="1"/>
</dbReference>
<evidence type="ECO:0000256" key="1">
    <source>
        <dbReference type="SAM" id="Phobius"/>
    </source>
</evidence>
<feature type="transmembrane region" description="Helical" evidence="1">
    <location>
        <begin position="239"/>
        <end position="268"/>
    </location>
</feature>